<dbReference type="Pfam" id="PF01522">
    <property type="entry name" value="Polysacc_deac_1"/>
    <property type="match status" value="1"/>
</dbReference>
<gene>
    <name evidence="4" type="ORF">BA177_16705</name>
</gene>
<dbReference type="AlphaFoldDB" id="A0A193LJJ3"/>
<comment type="subcellular location">
    <subcellularLocation>
        <location evidence="1">Secreted</location>
    </subcellularLocation>
</comment>
<evidence type="ECO:0000256" key="2">
    <source>
        <dbReference type="ARBA" id="ARBA00022729"/>
    </source>
</evidence>
<organism evidence="4 5">
    <name type="scientific">Woeseia oceani</name>
    <dbReference type="NCBI Taxonomy" id="1548547"/>
    <lineage>
        <taxon>Bacteria</taxon>
        <taxon>Pseudomonadati</taxon>
        <taxon>Pseudomonadota</taxon>
        <taxon>Gammaproteobacteria</taxon>
        <taxon>Woeseiales</taxon>
        <taxon>Woeseiaceae</taxon>
        <taxon>Woeseia</taxon>
    </lineage>
</organism>
<dbReference type="InterPro" id="IPR002509">
    <property type="entry name" value="NODB_dom"/>
</dbReference>
<evidence type="ECO:0000259" key="3">
    <source>
        <dbReference type="PROSITE" id="PS51677"/>
    </source>
</evidence>
<dbReference type="OrthoDB" id="9814639at2"/>
<sequence length="384" mass="42670">MIWNPSNLIRRPTVDGCVVVNTERIVSPLNMAACLFLSLVLCTGIALPQSEDQGLVDDHVVILLYHHVATATPASTSVTPELFAAHLRFLRDEGYTVLPLDDVLWRLTKGKPFPNNSVAITFDDAYVSVFEEAWPMLRKYDYPFTVFVSTDYIDRDYSAYMDWTQLRTLADSGAQIANHGVVHRSALALPRGGSADDRREYFLLDAKRAEERIRAEVGVAPRVYAWPYGEFNDELEQGLADLGWYGLGQQSGAAGQLSSLTAVPRFPMSMAHAGMAAFAERINSEPLPVKVRNPPPRLRESSAPPSLQLFLDDPRFSIEQLSCFNNSGERLSMQRLGQHSVEVRAAAPLPPGRSKYTCTAPHVSKKGVYGWYSHLWIRGAEGSD</sequence>
<dbReference type="CDD" id="cd10973">
    <property type="entry name" value="CE4_DAC_u4_5s"/>
    <property type="match status" value="1"/>
</dbReference>
<evidence type="ECO:0000256" key="1">
    <source>
        <dbReference type="ARBA" id="ARBA00004613"/>
    </source>
</evidence>
<dbReference type="PANTHER" id="PTHR34216:SF3">
    <property type="entry name" value="POLY-BETA-1,6-N-ACETYL-D-GLUCOSAMINE N-DEACETYLASE"/>
    <property type="match status" value="1"/>
</dbReference>
<keyword evidence="5" id="KW-1185">Reference proteome</keyword>
<dbReference type="Proteomes" id="UP000092695">
    <property type="component" value="Chromosome"/>
</dbReference>
<dbReference type="PROSITE" id="PS51677">
    <property type="entry name" value="NODB"/>
    <property type="match status" value="1"/>
</dbReference>
<protein>
    <recommendedName>
        <fullName evidence="3">NodB homology domain-containing protein</fullName>
    </recommendedName>
</protein>
<dbReference type="STRING" id="1548547.BA177_16705"/>
<dbReference type="RefSeq" id="WP_068618088.1">
    <property type="nucleotide sequence ID" value="NZ_CP016268.1"/>
</dbReference>
<dbReference type="GO" id="GO:0005975">
    <property type="term" value="P:carbohydrate metabolic process"/>
    <property type="evidence" value="ECO:0007669"/>
    <property type="project" value="InterPro"/>
</dbReference>
<accession>A0A193LJJ3</accession>
<evidence type="ECO:0000313" key="5">
    <source>
        <dbReference type="Proteomes" id="UP000092695"/>
    </source>
</evidence>
<dbReference type="InterPro" id="IPR051398">
    <property type="entry name" value="Polysacch_Deacetylase"/>
</dbReference>
<proteinExistence type="predicted"/>
<dbReference type="GO" id="GO:0005576">
    <property type="term" value="C:extracellular region"/>
    <property type="evidence" value="ECO:0007669"/>
    <property type="project" value="UniProtKB-SubCell"/>
</dbReference>
<evidence type="ECO:0000313" key="4">
    <source>
        <dbReference type="EMBL" id="ANO52603.1"/>
    </source>
</evidence>
<dbReference type="Gene3D" id="3.20.20.370">
    <property type="entry name" value="Glycoside hydrolase/deacetylase"/>
    <property type="match status" value="1"/>
</dbReference>
<dbReference type="PANTHER" id="PTHR34216">
    <property type="match status" value="1"/>
</dbReference>
<name>A0A193LJJ3_9GAMM</name>
<reference evidence="4 5" key="1">
    <citation type="submission" date="2016-06" db="EMBL/GenBank/DDBJ databases">
        <title>Complete genome sequence of a deep-branching marine Gamma Proteobacterium Woeseia oceani type strain XK5.</title>
        <authorList>
            <person name="Mu D."/>
            <person name="Du Z."/>
        </authorList>
    </citation>
    <scope>NUCLEOTIDE SEQUENCE [LARGE SCALE GENOMIC DNA]</scope>
    <source>
        <strain evidence="4 5">XK5</strain>
    </source>
</reference>
<dbReference type="EMBL" id="CP016268">
    <property type="protein sequence ID" value="ANO52603.1"/>
    <property type="molecule type" value="Genomic_DNA"/>
</dbReference>
<feature type="domain" description="NodB homology" evidence="3">
    <location>
        <begin position="116"/>
        <end position="384"/>
    </location>
</feature>
<keyword evidence="2" id="KW-0732">Signal</keyword>
<dbReference type="SUPFAM" id="SSF88713">
    <property type="entry name" value="Glycoside hydrolase/deacetylase"/>
    <property type="match status" value="1"/>
</dbReference>
<dbReference type="KEGG" id="woc:BA177_16705"/>
<dbReference type="InterPro" id="IPR011330">
    <property type="entry name" value="Glyco_hydro/deAcase_b/a-brl"/>
</dbReference>
<dbReference type="GO" id="GO:0016810">
    <property type="term" value="F:hydrolase activity, acting on carbon-nitrogen (but not peptide) bonds"/>
    <property type="evidence" value="ECO:0007669"/>
    <property type="project" value="InterPro"/>
</dbReference>